<feature type="transmembrane region" description="Helical" evidence="6">
    <location>
        <begin position="84"/>
        <end position="103"/>
    </location>
</feature>
<keyword evidence="2 6" id="KW-0812">Transmembrane</keyword>
<comment type="caution">
    <text evidence="7">The sequence shown here is derived from an EMBL/GenBank/DDBJ whole genome shotgun (WGS) entry which is preliminary data.</text>
</comment>
<organism evidence="7 8">
    <name type="scientific">Argiope bruennichi</name>
    <name type="common">Wasp spider</name>
    <name type="synonym">Aranea bruennichi</name>
    <dbReference type="NCBI Taxonomy" id="94029"/>
    <lineage>
        <taxon>Eukaryota</taxon>
        <taxon>Metazoa</taxon>
        <taxon>Ecdysozoa</taxon>
        <taxon>Arthropoda</taxon>
        <taxon>Chelicerata</taxon>
        <taxon>Arachnida</taxon>
        <taxon>Araneae</taxon>
        <taxon>Araneomorphae</taxon>
        <taxon>Entelegynae</taxon>
        <taxon>Araneoidea</taxon>
        <taxon>Araneidae</taxon>
        <taxon>Argiope</taxon>
    </lineage>
</organism>
<keyword evidence="8" id="KW-1185">Reference proteome</keyword>
<gene>
    <name evidence="7" type="ORF">HNY73_001164</name>
</gene>
<protein>
    <recommendedName>
        <fullName evidence="9">Gustatory receptor</fullName>
    </recommendedName>
</protein>
<feature type="transmembrane region" description="Helical" evidence="6">
    <location>
        <begin position="321"/>
        <end position="344"/>
    </location>
</feature>
<dbReference type="GO" id="GO:0016020">
    <property type="term" value="C:membrane"/>
    <property type="evidence" value="ECO:0007669"/>
    <property type="project" value="UniProtKB-SubCell"/>
</dbReference>
<evidence type="ECO:0008006" key="9">
    <source>
        <dbReference type="Google" id="ProtNLM"/>
    </source>
</evidence>
<evidence type="ECO:0000256" key="1">
    <source>
        <dbReference type="ARBA" id="ARBA00004141"/>
    </source>
</evidence>
<dbReference type="GO" id="GO:0038023">
    <property type="term" value="F:signaling receptor activity"/>
    <property type="evidence" value="ECO:0007669"/>
    <property type="project" value="UniProtKB-ARBA"/>
</dbReference>
<proteinExistence type="predicted"/>
<evidence type="ECO:0000313" key="8">
    <source>
        <dbReference type="Proteomes" id="UP000807504"/>
    </source>
</evidence>
<dbReference type="EMBL" id="JABXBU010000001">
    <property type="protein sequence ID" value="KAF8796828.1"/>
    <property type="molecule type" value="Genomic_DNA"/>
</dbReference>
<dbReference type="GO" id="GO:0051606">
    <property type="term" value="P:detection of stimulus"/>
    <property type="evidence" value="ECO:0007669"/>
    <property type="project" value="UniProtKB-ARBA"/>
</dbReference>
<evidence type="ECO:0000313" key="7">
    <source>
        <dbReference type="EMBL" id="KAF8796828.1"/>
    </source>
</evidence>
<evidence type="ECO:0000256" key="5">
    <source>
        <dbReference type="ARBA" id="ARBA00023170"/>
    </source>
</evidence>
<feature type="transmembrane region" description="Helical" evidence="6">
    <location>
        <begin position="215"/>
        <end position="237"/>
    </location>
</feature>
<keyword evidence="4 6" id="KW-0472">Membrane</keyword>
<evidence type="ECO:0000256" key="3">
    <source>
        <dbReference type="ARBA" id="ARBA00022989"/>
    </source>
</evidence>
<dbReference type="PANTHER" id="PTHR21421:SF29">
    <property type="entry name" value="GUSTATORY RECEPTOR 5A FOR TREHALOSE-RELATED"/>
    <property type="match status" value="1"/>
</dbReference>
<keyword evidence="5" id="KW-0675">Receptor</keyword>
<reference evidence="7" key="2">
    <citation type="submission" date="2020-06" db="EMBL/GenBank/DDBJ databases">
        <authorList>
            <person name="Sheffer M."/>
        </authorList>
    </citation>
    <scope>NUCLEOTIDE SEQUENCE</scope>
</reference>
<feature type="transmembrane region" description="Helical" evidence="6">
    <location>
        <begin position="109"/>
        <end position="127"/>
    </location>
</feature>
<feature type="transmembrane region" description="Helical" evidence="6">
    <location>
        <begin position="283"/>
        <end position="301"/>
    </location>
</feature>
<keyword evidence="3 6" id="KW-1133">Transmembrane helix</keyword>
<feature type="transmembrane region" description="Helical" evidence="6">
    <location>
        <begin position="159"/>
        <end position="179"/>
    </location>
</feature>
<dbReference type="AlphaFoldDB" id="A0A8T0G302"/>
<feature type="transmembrane region" description="Helical" evidence="6">
    <location>
        <begin position="390"/>
        <end position="408"/>
    </location>
</feature>
<sequence length="416" mass="47965">MMKTNPSLGKNNSQKHVNKELTTFRFTQSIRNVVMASESPKISLSKMLLPLLTCFHFFGVETLHHHASSRKNQFCYWIWKCPKYVMSILLLFSVFSQTLSMLVAPDKKIEMAGLFVILIKTSAHISMRKARRQFQIILKELSHISDSLHSSANYKKIKGFFRACSAFGITMLISFYVTFQYSFSRKKMEQIALNASFVFNLLNFPPKYYELNYDIMFLIYPIVFGIPITLLAAYYCFVCGYLKSLLDELVLQLRDQFVEHQYQLLLEVYDRIINLMNTLDTHFSYPVFVAVSSSMAAHFWVGCNMVFTPKINYESYLFPLTFAIFYLFLSQSIMLPASTVNVAAKLAKDEVKALLGRVPSRYEELKIRLAVYQSISTLTLWKIYDIDKSLNVSIFGTVITYGILIATLKISQDAKN</sequence>
<evidence type="ECO:0000256" key="6">
    <source>
        <dbReference type="SAM" id="Phobius"/>
    </source>
</evidence>
<dbReference type="Proteomes" id="UP000807504">
    <property type="component" value="Unassembled WGS sequence"/>
</dbReference>
<evidence type="ECO:0000256" key="2">
    <source>
        <dbReference type="ARBA" id="ARBA00022692"/>
    </source>
</evidence>
<reference evidence="7" key="1">
    <citation type="journal article" date="2020" name="bioRxiv">
        <title>Chromosome-level reference genome of the European wasp spider Argiope bruennichi: a resource for studies on range expansion and evolutionary adaptation.</title>
        <authorList>
            <person name="Sheffer M.M."/>
            <person name="Hoppe A."/>
            <person name="Krehenwinkel H."/>
            <person name="Uhl G."/>
            <person name="Kuss A.W."/>
            <person name="Jensen L."/>
            <person name="Jensen C."/>
            <person name="Gillespie R.G."/>
            <person name="Hoff K.J."/>
            <person name="Prost S."/>
        </authorList>
    </citation>
    <scope>NUCLEOTIDE SEQUENCE</scope>
</reference>
<dbReference type="GO" id="GO:0007606">
    <property type="term" value="P:sensory perception of chemical stimulus"/>
    <property type="evidence" value="ECO:0007669"/>
    <property type="project" value="TreeGrafter"/>
</dbReference>
<accession>A0A8T0G302</accession>
<evidence type="ECO:0000256" key="4">
    <source>
        <dbReference type="ARBA" id="ARBA00023136"/>
    </source>
</evidence>
<dbReference type="PANTHER" id="PTHR21421">
    <property type="entry name" value="GUSTATORY RECEPTOR"/>
    <property type="match status" value="1"/>
</dbReference>
<comment type="subcellular location">
    <subcellularLocation>
        <location evidence="1">Membrane</location>
        <topology evidence="1">Multi-pass membrane protein</topology>
    </subcellularLocation>
</comment>
<name>A0A8T0G302_ARGBR</name>